<dbReference type="Pfam" id="PF00264">
    <property type="entry name" value="Tyrosinase"/>
    <property type="match status" value="1"/>
</dbReference>
<feature type="chain" id="PRO_5008057591" evidence="3">
    <location>
        <begin position="19"/>
        <end position="345"/>
    </location>
</feature>
<dbReference type="PRINTS" id="PR00092">
    <property type="entry name" value="TYROSINASE"/>
</dbReference>
<evidence type="ECO:0000313" key="6">
    <source>
        <dbReference type="Proteomes" id="UP000077069"/>
    </source>
</evidence>
<gene>
    <name evidence="5" type="ORF">CC84DRAFT_1231155</name>
</gene>
<sequence length="345" mass="37868">MQSALALLLVVATVGVRAVPFSLVDTPAKCTNPTKRVSWHDVSAEDKKAYISAEQCIMNAEAKLKKMPGAKTQWDELVGLHQILSLQIHSTGTFLPYHRYMLHAHEHLLNQCGYNKGLPYWDETRDAGNFSISPVFDSVLGFGGTGQGTSKCVEDGPFRNFTVNIGPGFTSQPRCVNRQITNALSSYCSASAVQKAISPTTYEEAWRAIYSGPHLMGHIALSMMNADSITSNGDPLFFMHHGFVDKMWADWQAKDPKRLTEISGLNAQDPKVGFLEFPGGIEEESKMWGHPTTEMKAVTPDPTTGDKGGNQTTLGHVMTSLGIIPDTTLENIMDTKGGYLCYEYV</sequence>
<dbReference type="SUPFAM" id="SSF48056">
    <property type="entry name" value="Di-copper centre-containing domain"/>
    <property type="match status" value="1"/>
</dbReference>
<dbReference type="PANTHER" id="PTHR11474">
    <property type="entry name" value="TYROSINASE FAMILY MEMBER"/>
    <property type="match status" value="1"/>
</dbReference>
<keyword evidence="1" id="KW-0479">Metal-binding</keyword>
<dbReference type="InterPro" id="IPR050316">
    <property type="entry name" value="Tyrosinase/Hemocyanin"/>
</dbReference>
<feature type="signal peptide" evidence="3">
    <location>
        <begin position="1"/>
        <end position="18"/>
    </location>
</feature>
<evidence type="ECO:0000256" key="3">
    <source>
        <dbReference type="SAM" id="SignalP"/>
    </source>
</evidence>
<feature type="domain" description="Tyrosinase copper-binding" evidence="4">
    <location>
        <begin position="234"/>
        <end position="245"/>
    </location>
</feature>
<evidence type="ECO:0000313" key="5">
    <source>
        <dbReference type="EMBL" id="OAF99869.1"/>
    </source>
</evidence>
<dbReference type="GO" id="GO:0046872">
    <property type="term" value="F:metal ion binding"/>
    <property type="evidence" value="ECO:0007669"/>
    <property type="project" value="UniProtKB-KW"/>
</dbReference>
<dbReference type="Proteomes" id="UP000077069">
    <property type="component" value="Unassembled WGS sequence"/>
</dbReference>
<protein>
    <submittedName>
        <fullName evidence="5">Di-copper centre-containing protein</fullName>
    </submittedName>
</protein>
<dbReference type="InterPro" id="IPR008922">
    <property type="entry name" value="Di-copper_centre_dom_sf"/>
</dbReference>
<dbReference type="PANTHER" id="PTHR11474:SF126">
    <property type="entry name" value="TYROSINASE-LIKE PROTEIN TYR-1-RELATED"/>
    <property type="match status" value="1"/>
</dbReference>
<dbReference type="STRING" id="1460663.A0A177BZU8"/>
<keyword evidence="3" id="KW-0732">Signal</keyword>
<dbReference type="GO" id="GO:0016491">
    <property type="term" value="F:oxidoreductase activity"/>
    <property type="evidence" value="ECO:0007669"/>
    <property type="project" value="InterPro"/>
</dbReference>
<evidence type="ECO:0000256" key="2">
    <source>
        <dbReference type="ARBA" id="ARBA00023008"/>
    </source>
</evidence>
<accession>A0A177BZU8</accession>
<dbReference type="OrthoDB" id="6132182at2759"/>
<dbReference type="EMBL" id="KV441560">
    <property type="protein sequence ID" value="OAF99869.1"/>
    <property type="molecule type" value="Genomic_DNA"/>
</dbReference>
<dbReference type="Gene3D" id="1.10.1280.10">
    <property type="entry name" value="Di-copper center containing domain from catechol oxidase"/>
    <property type="match status" value="1"/>
</dbReference>
<name>A0A177BZU8_9PLEO</name>
<dbReference type="InterPro" id="IPR002227">
    <property type="entry name" value="Tyrosinase_Cu-bd"/>
</dbReference>
<dbReference type="GeneID" id="28767203"/>
<dbReference type="PROSITE" id="PS00498">
    <property type="entry name" value="TYROSINASE_2"/>
    <property type="match status" value="1"/>
</dbReference>
<organism evidence="5 6">
    <name type="scientific">Paraphaeosphaeria sporulosa</name>
    <dbReference type="NCBI Taxonomy" id="1460663"/>
    <lineage>
        <taxon>Eukaryota</taxon>
        <taxon>Fungi</taxon>
        <taxon>Dikarya</taxon>
        <taxon>Ascomycota</taxon>
        <taxon>Pezizomycotina</taxon>
        <taxon>Dothideomycetes</taxon>
        <taxon>Pleosporomycetidae</taxon>
        <taxon>Pleosporales</taxon>
        <taxon>Massarineae</taxon>
        <taxon>Didymosphaeriaceae</taxon>
        <taxon>Paraphaeosphaeria</taxon>
    </lineage>
</organism>
<keyword evidence="6" id="KW-1185">Reference proteome</keyword>
<dbReference type="RefSeq" id="XP_018030235.1">
    <property type="nucleotide sequence ID" value="XM_018183717.1"/>
</dbReference>
<proteinExistence type="predicted"/>
<evidence type="ECO:0000259" key="4">
    <source>
        <dbReference type="PROSITE" id="PS00498"/>
    </source>
</evidence>
<dbReference type="InParanoid" id="A0A177BZU8"/>
<keyword evidence="2" id="KW-0186">Copper</keyword>
<evidence type="ECO:0000256" key="1">
    <source>
        <dbReference type="ARBA" id="ARBA00022723"/>
    </source>
</evidence>
<dbReference type="AlphaFoldDB" id="A0A177BZU8"/>
<reference evidence="5 6" key="1">
    <citation type="submission" date="2016-05" db="EMBL/GenBank/DDBJ databases">
        <title>Comparative analysis of secretome profiles of manganese(II)-oxidizing ascomycete fungi.</title>
        <authorList>
            <consortium name="DOE Joint Genome Institute"/>
            <person name="Zeiner C.A."/>
            <person name="Purvine S.O."/>
            <person name="Zink E.M."/>
            <person name="Wu S."/>
            <person name="Pasa-Tolic L."/>
            <person name="Chaput D.L."/>
            <person name="Haridas S."/>
            <person name="Grigoriev I.V."/>
            <person name="Santelli C.M."/>
            <person name="Hansel C.M."/>
        </authorList>
    </citation>
    <scope>NUCLEOTIDE SEQUENCE [LARGE SCALE GENOMIC DNA]</scope>
    <source>
        <strain evidence="5 6">AP3s5-JAC2a</strain>
    </source>
</reference>